<protein>
    <submittedName>
        <fullName evidence="2">Uncharacterized protein</fullName>
    </submittedName>
</protein>
<evidence type="ECO:0000313" key="2">
    <source>
        <dbReference type="EMBL" id="MPC62192.1"/>
    </source>
</evidence>
<dbReference type="Proteomes" id="UP000324222">
    <property type="component" value="Unassembled WGS sequence"/>
</dbReference>
<name>A0A5B7GTN4_PORTR</name>
<dbReference type="EMBL" id="VSRR010019398">
    <property type="protein sequence ID" value="MPC62192.1"/>
    <property type="molecule type" value="Genomic_DNA"/>
</dbReference>
<proteinExistence type="predicted"/>
<gene>
    <name evidence="2" type="ORF">E2C01_056275</name>
</gene>
<evidence type="ECO:0000256" key="1">
    <source>
        <dbReference type="SAM" id="SignalP"/>
    </source>
</evidence>
<accession>A0A5B7GTN4</accession>
<feature type="chain" id="PRO_5022729595" evidence="1">
    <location>
        <begin position="47"/>
        <end position="83"/>
    </location>
</feature>
<keyword evidence="3" id="KW-1185">Reference proteome</keyword>
<keyword evidence="1" id="KW-0732">Signal</keyword>
<evidence type="ECO:0000313" key="3">
    <source>
        <dbReference type="Proteomes" id="UP000324222"/>
    </source>
</evidence>
<comment type="caution">
    <text evidence="2">The sequence shown here is derived from an EMBL/GenBank/DDBJ whole genome shotgun (WGS) entry which is preliminary data.</text>
</comment>
<sequence length="83" mass="9477">MVSHCQWQRTCQAIHPPCLATHWEVATILKLLLFVDLLFISPSVHGMPDYSDRVRSQEFCIGWQDNDLPAPPLACTDLRSQEV</sequence>
<dbReference type="AlphaFoldDB" id="A0A5B7GTN4"/>
<feature type="signal peptide" evidence="1">
    <location>
        <begin position="1"/>
        <end position="46"/>
    </location>
</feature>
<reference evidence="2 3" key="1">
    <citation type="submission" date="2019-05" db="EMBL/GenBank/DDBJ databases">
        <title>Another draft genome of Portunus trituberculatus and its Hox gene families provides insights of decapod evolution.</title>
        <authorList>
            <person name="Jeong J.-H."/>
            <person name="Song I."/>
            <person name="Kim S."/>
            <person name="Choi T."/>
            <person name="Kim D."/>
            <person name="Ryu S."/>
            <person name="Kim W."/>
        </authorList>
    </citation>
    <scope>NUCLEOTIDE SEQUENCE [LARGE SCALE GENOMIC DNA]</scope>
    <source>
        <tissue evidence="2">Muscle</tissue>
    </source>
</reference>
<organism evidence="2 3">
    <name type="scientific">Portunus trituberculatus</name>
    <name type="common">Swimming crab</name>
    <name type="synonym">Neptunus trituberculatus</name>
    <dbReference type="NCBI Taxonomy" id="210409"/>
    <lineage>
        <taxon>Eukaryota</taxon>
        <taxon>Metazoa</taxon>
        <taxon>Ecdysozoa</taxon>
        <taxon>Arthropoda</taxon>
        <taxon>Crustacea</taxon>
        <taxon>Multicrustacea</taxon>
        <taxon>Malacostraca</taxon>
        <taxon>Eumalacostraca</taxon>
        <taxon>Eucarida</taxon>
        <taxon>Decapoda</taxon>
        <taxon>Pleocyemata</taxon>
        <taxon>Brachyura</taxon>
        <taxon>Eubrachyura</taxon>
        <taxon>Portunoidea</taxon>
        <taxon>Portunidae</taxon>
        <taxon>Portuninae</taxon>
        <taxon>Portunus</taxon>
    </lineage>
</organism>